<reference evidence="2 3" key="1">
    <citation type="submission" date="2019-09" db="EMBL/GenBank/DDBJ databases">
        <title>Complete Genome Sequence of Janibacter melonis M714 with both human health impact and industrial applications.</title>
        <authorList>
            <person name="Jin M."/>
            <person name="Zhao Q.R."/>
        </authorList>
    </citation>
    <scope>NUCLEOTIDE SEQUENCE [LARGE SCALE GENOMIC DNA]</scope>
    <source>
        <strain evidence="2 3">M714</strain>
    </source>
</reference>
<protein>
    <submittedName>
        <fullName evidence="2">DUF2177 family protein</fullName>
    </submittedName>
</protein>
<evidence type="ECO:0000256" key="1">
    <source>
        <dbReference type="SAM" id="Phobius"/>
    </source>
</evidence>
<keyword evidence="1" id="KW-0812">Transmembrane</keyword>
<gene>
    <name evidence="2" type="ORF">EEW87_008480</name>
</gene>
<dbReference type="Pfam" id="PF09945">
    <property type="entry name" value="DUF2177"/>
    <property type="match status" value="1"/>
</dbReference>
<sequence>MTPDPRPPVSRPRRWLVPLAATAVVLGVLDALWISLVARGLYEDGLGDLLADPLVGWAAGVFYVVYAVAVTVLVVRPELDTGTTGTAAAKGAVLGVAAYATFGFTDLAIVQGWPVRLAVVDTVWGGVLTAATGAAAHAASRRAGA</sequence>
<feature type="transmembrane region" description="Helical" evidence="1">
    <location>
        <begin position="122"/>
        <end position="139"/>
    </location>
</feature>
<dbReference type="KEGG" id="jme:EEW87_008480"/>
<name>A0A5P8FLD1_9MICO</name>
<feature type="transmembrane region" description="Helical" evidence="1">
    <location>
        <begin position="15"/>
        <end position="34"/>
    </location>
</feature>
<keyword evidence="1" id="KW-0472">Membrane</keyword>
<keyword evidence="1" id="KW-1133">Transmembrane helix</keyword>
<evidence type="ECO:0000313" key="3">
    <source>
        <dbReference type="Proteomes" id="UP000271708"/>
    </source>
</evidence>
<proteinExistence type="predicted"/>
<dbReference type="InterPro" id="IPR018687">
    <property type="entry name" value="DUF2177_membr"/>
</dbReference>
<feature type="transmembrane region" description="Helical" evidence="1">
    <location>
        <begin position="54"/>
        <end position="75"/>
    </location>
</feature>
<evidence type="ECO:0000313" key="2">
    <source>
        <dbReference type="EMBL" id="QFQ30347.1"/>
    </source>
</evidence>
<organism evidence="2 3">
    <name type="scientific">Janibacter melonis</name>
    <dbReference type="NCBI Taxonomy" id="262209"/>
    <lineage>
        <taxon>Bacteria</taxon>
        <taxon>Bacillati</taxon>
        <taxon>Actinomycetota</taxon>
        <taxon>Actinomycetes</taxon>
        <taxon>Micrococcales</taxon>
        <taxon>Intrasporangiaceae</taxon>
        <taxon>Janibacter</taxon>
    </lineage>
</organism>
<dbReference type="EMBL" id="CP044548">
    <property type="protein sequence ID" value="QFQ30347.1"/>
    <property type="molecule type" value="Genomic_DNA"/>
</dbReference>
<feature type="transmembrane region" description="Helical" evidence="1">
    <location>
        <begin position="87"/>
        <end position="110"/>
    </location>
</feature>
<dbReference type="Proteomes" id="UP000271708">
    <property type="component" value="Chromosome"/>
</dbReference>
<accession>A0A5P8FLD1</accession>
<dbReference type="OrthoDB" id="166547at2"/>
<dbReference type="RefSeq" id="WP_123091926.1">
    <property type="nucleotide sequence ID" value="NZ_CAJFZZ010000034.1"/>
</dbReference>
<dbReference type="AlphaFoldDB" id="A0A5P8FLD1"/>
<dbReference type="GeneID" id="59161199"/>